<reference evidence="5 6" key="1">
    <citation type="submission" date="2016-10" db="EMBL/GenBank/DDBJ databases">
        <authorList>
            <person name="de Groot N.N."/>
        </authorList>
    </citation>
    <scope>NUCLEOTIDE SEQUENCE [LARGE SCALE GENOMIC DNA]</scope>
    <source>
        <strain evidence="5">1</strain>
    </source>
</reference>
<dbReference type="InterPro" id="IPR015889">
    <property type="entry name" value="Intradiol_dOase_core"/>
</dbReference>
<evidence type="ECO:0000313" key="5">
    <source>
        <dbReference type="EMBL" id="SCZ85400.1"/>
    </source>
</evidence>
<proteinExistence type="inferred from homology"/>
<dbReference type="GO" id="GO:0018578">
    <property type="term" value="F:protocatechuate 3,4-dioxygenase activity"/>
    <property type="evidence" value="ECO:0007669"/>
    <property type="project" value="InterPro"/>
</dbReference>
<dbReference type="RefSeq" id="WP_090285635.1">
    <property type="nucleotide sequence ID" value="NZ_FMWO01000045.1"/>
</dbReference>
<dbReference type="Proteomes" id="UP000198729">
    <property type="component" value="Unassembled WGS sequence"/>
</dbReference>
<dbReference type="PANTHER" id="PTHR33711">
    <property type="entry name" value="DIOXYGENASE, PUTATIVE (AFU_ORTHOLOGUE AFUA_2G02910)-RELATED"/>
    <property type="match status" value="1"/>
</dbReference>
<gene>
    <name evidence="5" type="ORF">NSMM_380022</name>
</gene>
<keyword evidence="2 5" id="KW-0223">Dioxygenase</keyword>
<organism evidence="5 6">
    <name type="scientific">Nitrosomonas mobilis</name>
    <dbReference type="NCBI Taxonomy" id="51642"/>
    <lineage>
        <taxon>Bacteria</taxon>
        <taxon>Pseudomonadati</taxon>
        <taxon>Pseudomonadota</taxon>
        <taxon>Betaproteobacteria</taxon>
        <taxon>Nitrosomonadales</taxon>
        <taxon>Nitrosomonadaceae</taxon>
        <taxon>Nitrosomonas</taxon>
    </lineage>
</organism>
<evidence type="ECO:0000313" key="6">
    <source>
        <dbReference type="Proteomes" id="UP000198729"/>
    </source>
</evidence>
<accession>A0A1G5SEY2</accession>
<evidence type="ECO:0000259" key="4">
    <source>
        <dbReference type="PROSITE" id="PS00083"/>
    </source>
</evidence>
<dbReference type="InterPro" id="IPR050770">
    <property type="entry name" value="Intradiol_RC_Dioxygenase"/>
</dbReference>
<dbReference type="Gene3D" id="2.60.130.10">
    <property type="entry name" value="Aromatic compound dioxygenase"/>
    <property type="match status" value="1"/>
</dbReference>
<dbReference type="CDD" id="cd03459">
    <property type="entry name" value="3_4-PCD"/>
    <property type="match status" value="1"/>
</dbReference>
<dbReference type="SUPFAM" id="SSF49482">
    <property type="entry name" value="Aromatic compound dioxygenase"/>
    <property type="match status" value="1"/>
</dbReference>
<keyword evidence="3" id="KW-0560">Oxidoreductase</keyword>
<dbReference type="GO" id="GO:0008199">
    <property type="term" value="F:ferric iron binding"/>
    <property type="evidence" value="ECO:0007669"/>
    <property type="project" value="InterPro"/>
</dbReference>
<evidence type="ECO:0000256" key="3">
    <source>
        <dbReference type="ARBA" id="ARBA00023002"/>
    </source>
</evidence>
<dbReference type="OrthoDB" id="9800887at2"/>
<comment type="similarity">
    <text evidence="1">Belongs to the intradiol ring-cleavage dioxygenase family.</text>
</comment>
<dbReference type="PANTHER" id="PTHR33711:SF10">
    <property type="entry name" value="INTRADIOL RING-CLEAVAGE DIOXYGENASES DOMAIN-CONTAINING PROTEIN"/>
    <property type="match status" value="1"/>
</dbReference>
<dbReference type="PROSITE" id="PS00083">
    <property type="entry name" value="INTRADIOL_DIOXYGENAS"/>
    <property type="match status" value="1"/>
</dbReference>
<sequence length="221" mass="24460">MKNEARRGLLKNGFLVGLGSFFGVTFKRLAMAKSAFKATPAEVEGPFYPVKLPRDQDYDLTHITGRTGVAQGSSILIAGRVMDTEGWAIEGARVEIWQANAAGRYLHPKDANPAKIDPDFQGFAAVLTDVSGAFLFKTVFPGAYPASLSWVRPPHIHFKITHKRYATLITQMYFPDHPLNADDLLLGAKSPEEQALMIARKEASSGTLTKYKHTIVLENRW</sequence>
<dbReference type="Pfam" id="PF00775">
    <property type="entry name" value="Dioxygenase_C"/>
    <property type="match status" value="1"/>
</dbReference>
<dbReference type="InterPro" id="IPR000627">
    <property type="entry name" value="Intradiol_dOase_C"/>
</dbReference>
<name>A0A1G5SEY2_9PROT</name>
<dbReference type="EMBL" id="FMWO01000045">
    <property type="protein sequence ID" value="SCZ85400.1"/>
    <property type="molecule type" value="Genomic_DNA"/>
</dbReference>
<keyword evidence="6" id="KW-1185">Reference proteome</keyword>
<dbReference type="STRING" id="51642.NSMM_380022"/>
<evidence type="ECO:0000256" key="2">
    <source>
        <dbReference type="ARBA" id="ARBA00022964"/>
    </source>
</evidence>
<dbReference type="AlphaFoldDB" id="A0A1G5SEY2"/>
<protein>
    <submittedName>
        <fullName evidence="5">Intradiol ring-cleavage dioxygenase</fullName>
    </submittedName>
</protein>
<evidence type="ECO:0000256" key="1">
    <source>
        <dbReference type="ARBA" id="ARBA00007825"/>
    </source>
</evidence>
<feature type="domain" description="Intradiol ring-cleavage dioxygenases" evidence="4">
    <location>
        <begin position="77"/>
        <end position="105"/>
    </location>
</feature>
<dbReference type="InterPro" id="IPR039387">
    <property type="entry name" value="3_4-PCD"/>
</dbReference>